<feature type="binding site" evidence="15">
    <location>
        <position position="301"/>
    </location>
    <ligand>
        <name>NAD(+)</name>
        <dbReference type="ChEBI" id="CHEBI:57540"/>
    </ligand>
</feature>
<evidence type="ECO:0000256" key="1">
    <source>
        <dbReference type="ARBA" id="ARBA00004067"/>
    </source>
</evidence>
<evidence type="ECO:0000256" key="15">
    <source>
        <dbReference type="HAMAP-Rule" id="MF_01588"/>
    </source>
</evidence>
<keyword evidence="11 15" id="KW-0234">DNA repair</keyword>
<dbReference type="NCBIfam" id="TIGR00575">
    <property type="entry name" value="dnlj"/>
    <property type="match status" value="1"/>
</dbReference>
<evidence type="ECO:0000256" key="4">
    <source>
        <dbReference type="ARBA" id="ARBA00022598"/>
    </source>
</evidence>
<dbReference type="PROSITE" id="PS50172">
    <property type="entry name" value="BRCT"/>
    <property type="match status" value="1"/>
</dbReference>
<dbReference type="Pfam" id="PF14520">
    <property type="entry name" value="HHH_5"/>
    <property type="match status" value="1"/>
</dbReference>
<dbReference type="AlphaFoldDB" id="A0A506URV1"/>
<dbReference type="EMBL" id="SORZ01000001">
    <property type="protein sequence ID" value="TPW35813.1"/>
    <property type="molecule type" value="Genomic_DNA"/>
</dbReference>
<dbReference type="Gene3D" id="3.30.470.30">
    <property type="entry name" value="DNA ligase/mRNA capping enzyme"/>
    <property type="match status" value="1"/>
</dbReference>
<dbReference type="SUPFAM" id="SSF47781">
    <property type="entry name" value="RuvA domain 2-like"/>
    <property type="match status" value="1"/>
</dbReference>
<dbReference type="SUPFAM" id="SSF56091">
    <property type="entry name" value="DNA ligase/mRNA capping enzyme, catalytic domain"/>
    <property type="match status" value="1"/>
</dbReference>
<dbReference type="GO" id="GO:0005829">
    <property type="term" value="C:cytosol"/>
    <property type="evidence" value="ECO:0007669"/>
    <property type="project" value="TreeGrafter"/>
</dbReference>
<dbReference type="EC" id="6.5.1.2" evidence="2 15"/>
<evidence type="ECO:0000256" key="3">
    <source>
        <dbReference type="ARBA" id="ARBA00013308"/>
    </source>
</evidence>
<evidence type="ECO:0000256" key="7">
    <source>
        <dbReference type="ARBA" id="ARBA00022763"/>
    </source>
</evidence>
<protein>
    <recommendedName>
        <fullName evidence="3 15">DNA ligase</fullName>
        <ecNumber evidence="2 15">6.5.1.2</ecNumber>
    </recommendedName>
    <alternativeName>
        <fullName evidence="15">Polydeoxyribonucleotide synthase [NAD(+)]</fullName>
    </alternativeName>
</protein>
<evidence type="ECO:0000256" key="16">
    <source>
        <dbReference type="RuleBase" id="RU000618"/>
    </source>
</evidence>
<dbReference type="InterPro" id="IPR013840">
    <property type="entry name" value="DNAligase_N"/>
</dbReference>
<dbReference type="Gene3D" id="6.20.10.30">
    <property type="match status" value="1"/>
</dbReference>
<dbReference type="InterPro" id="IPR018239">
    <property type="entry name" value="DNA_ligase_AS"/>
</dbReference>
<keyword evidence="12 15" id="KW-0464">Manganese</keyword>
<evidence type="ECO:0000256" key="9">
    <source>
        <dbReference type="ARBA" id="ARBA00022842"/>
    </source>
</evidence>
<organism evidence="19 20">
    <name type="scientific">Oecophyllibacter saccharovorans</name>
    <dbReference type="NCBI Taxonomy" id="2558360"/>
    <lineage>
        <taxon>Bacteria</taxon>
        <taxon>Pseudomonadati</taxon>
        <taxon>Pseudomonadota</taxon>
        <taxon>Alphaproteobacteria</taxon>
        <taxon>Acetobacterales</taxon>
        <taxon>Acetobacteraceae</taxon>
        <taxon>Oecophyllibacter</taxon>
    </lineage>
</organism>
<evidence type="ECO:0000256" key="8">
    <source>
        <dbReference type="ARBA" id="ARBA00022833"/>
    </source>
</evidence>
<dbReference type="InterPro" id="IPR041663">
    <property type="entry name" value="DisA/LigA_HHH"/>
</dbReference>
<dbReference type="GO" id="GO:0003911">
    <property type="term" value="F:DNA ligase (NAD+) activity"/>
    <property type="evidence" value="ECO:0007669"/>
    <property type="project" value="UniProtKB-UniRule"/>
</dbReference>
<keyword evidence="7 15" id="KW-0227">DNA damage</keyword>
<comment type="caution">
    <text evidence="19">The sequence shown here is derived from an EMBL/GenBank/DDBJ whole genome shotgun (WGS) entry which is preliminary data.</text>
</comment>
<dbReference type="PROSITE" id="PS01056">
    <property type="entry name" value="DNA_LIGASE_N2"/>
    <property type="match status" value="1"/>
</dbReference>
<gene>
    <name evidence="15 19" type="primary">ligA</name>
    <name evidence="19" type="ORF">E3202_02450</name>
</gene>
<evidence type="ECO:0000256" key="13">
    <source>
        <dbReference type="ARBA" id="ARBA00034005"/>
    </source>
</evidence>
<dbReference type="SUPFAM" id="SSF50249">
    <property type="entry name" value="Nucleic acid-binding proteins"/>
    <property type="match status" value="1"/>
</dbReference>
<comment type="function">
    <text evidence="1 15">DNA ligase that catalyzes the formation of phosphodiester linkages between 5'-phosphoryl and 3'-hydroxyl groups in double-stranded DNA using NAD as a coenzyme and as the energy source for the reaction. It is essential for DNA replication and repair of damaged DNA.</text>
</comment>
<feature type="domain" description="BRCT" evidence="18">
    <location>
        <begin position="613"/>
        <end position="685"/>
    </location>
</feature>
<dbReference type="SMART" id="SM00532">
    <property type="entry name" value="LIGANc"/>
    <property type="match status" value="1"/>
</dbReference>
<feature type="binding site" evidence="15">
    <location>
        <position position="149"/>
    </location>
    <ligand>
        <name>NAD(+)</name>
        <dbReference type="ChEBI" id="CHEBI:57540"/>
    </ligand>
</feature>
<keyword evidence="4 15" id="KW-0436">Ligase</keyword>
<evidence type="ECO:0000313" key="19">
    <source>
        <dbReference type="EMBL" id="TPW35813.1"/>
    </source>
</evidence>
<dbReference type="Proteomes" id="UP000315037">
    <property type="component" value="Unassembled WGS sequence"/>
</dbReference>
<dbReference type="NCBIfam" id="NF005932">
    <property type="entry name" value="PRK07956.1"/>
    <property type="match status" value="1"/>
</dbReference>
<evidence type="ECO:0000259" key="18">
    <source>
        <dbReference type="PROSITE" id="PS50172"/>
    </source>
</evidence>
<feature type="binding site" evidence="15">
    <location>
        <position position="185"/>
    </location>
    <ligand>
        <name>NAD(+)</name>
        <dbReference type="ChEBI" id="CHEBI:57540"/>
    </ligand>
</feature>
<evidence type="ECO:0000256" key="14">
    <source>
        <dbReference type="ARBA" id="ARBA00060881"/>
    </source>
</evidence>
<dbReference type="SMART" id="SM00292">
    <property type="entry name" value="BRCT"/>
    <property type="match status" value="1"/>
</dbReference>
<dbReference type="Pfam" id="PF03119">
    <property type="entry name" value="DNA_ligase_ZBD"/>
    <property type="match status" value="1"/>
</dbReference>
<sequence length="743" mass="80472">MTSTPAQSLPAPTDPEERHAELLAQISRWDQAYHGLDAPEVSDAVYDEARRELTLLEEQHPALKQAASETVGAPPHPAFSTVAHRVPMLSLDNVFQPEDFTRFVSGAARFLGLSQEAMDGLAFTAEPKIDGLSVSLTYENGQLVRGATRGDGIQGEDVTANLRTLKDIPQTLGPDAPDFIEIRGEVFMSKEDFLQLNARQETAGEKTFANPRNAAAGSLRQLDAAVTATRPLSFFAYAMGYSSAPVAQTHMAWLEKLRSWGFVVNPLSETLSHASDVPAYVERLTRERSGLAYDIDGVVFKLDDLSLQERLGFAGRAPRWARAWKFPAEQAITRLQKIELQVGRTGTLTPVAHLEPVNVGGVLVSRATLHNEDEIQRLDVRPGDLVRLQRAGDVIPQILGLEAPAPERAPPFVFPSHCPVCSAPTERPEGEATWRCTGGLHCEAQVVERLVHFASRNAFDIEGLGERSIRLFYEKGLIRTPADIFRLHEKRDQLTALEGWGEQSVDNLLQAIRERRTVSLSRLIYSLGIRRVGARNSKVLARAYGDFAPWHTAMIEAVAPDSTARAALAGIMGLGETTAADIAAFFATPENAELVTQLGQELDIQPDLPAANATEAPLSGHIIVFTGTLTAMARPEAKAIAERLGAQVSDSVTRRTTLVIIGQKAGSKAKKAAELGITVIDEENWKFLSEGAPLESLPTVAPEALLPPKKASSSTSKVQAVAAEQAEESAAAHPPPSPPPDAH</sequence>
<feature type="binding site" evidence="15">
    <location>
        <position position="442"/>
    </location>
    <ligand>
        <name>Zn(2+)</name>
        <dbReference type="ChEBI" id="CHEBI:29105"/>
    </ligand>
</feature>
<evidence type="ECO:0000256" key="12">
    <source>
        <dbReference type="ARBA" id="ARBA00023211"/>
    </source>
</evidence>
<dbReference type="PIRSF" id="PIRSF001604">
    <property type="entry name" value="LigA"/>
    <property type="match status" value="1"/>
</dbReference>
<dbReference type="FunFam" id="3.30.470.30:FF:000001">
    <property type="entry name" value="DNA ligase"/>
    <property type="match status" value="1"/>
</dbReference>
<accession>A0A506URV1</accession>
<dbReference type="Gene3D" id="2.40.50.140">
    <property type="entry name" value="Nucleic acid-binding proteins"/>
    <property type="match status" value="1"/>
</dbReference>
<feature type="binding site" evidence="15">
    <location>
        <begin position="43"/>
        <end position="47"/>
    </location>
    <ligand>
        <name>NAD(+)</name>
        <dbReference type="ChEBI" id="CHEBI:57540"/>
    </ligand>
</feature>
<keyword evidence="6 15" id="KW-0479">Metal-binding</keyword>
<name>A0A506URV1_9PROT</name>
<feature type="binding site" evidence="15">
    <location>
        <begin position="90"/>
        <end position="91"/>
    </location>
    <ligand>
        <name>NAD(+)</name>
        <dbReference type="ChEBI" id="CHEBI:57540"/>
    </ligand>
</feature>
<dbReference type="PANTHER" id="PTHR23389">
    <property type="entry name" value="CHROMOSOME TRANSMISSION FIDELITY FACTOR 18"/>
    <property type="match status" value="1"/>
</dbReference>
<dbReference type="Pfam" id="PF01653">
    <property type="entry name" value="DNA_ligase_aden"/>
    <property type="match status" value="1"/>
</dbReference>
<dbReference type="InterPro" id="IPR010994">
    <property type="entry name" value="RuvA_2-like"/>
</dbReference>
<comment type="catalytic activity">
    <reaction evidence="13 15 16">
        <text>NAD(+) + (deoxyribonucleotide)n-3'-hydroxyl + 5'-phospho-(deoxyribonucleotide)m = (deoxyribonucleotide)n+m + AMP + beta-nicotinamide D-nucleotide.</text>
        <dbReference type="EC" id="6.5.1.2"/>
    </reaction>
</comment>
<evidence type="ECO:0000256" key="17">
    <source>
        <dbReference type="SAM" id="MobiDB-lite"/>
    </source>
</evidence>
<feature type="binding site" evidence="15">
    <location>
        <position position="325"/>
    </location>
    <ligand>
        <name>NAD(+)</name>
        <dbReference type="ChEBI" id="CHEBI:57540"/>
    </ligand>
</feature>
<comment type="similarity">
    <text evidence="14 15">Belongs to the NAD-dependent DNA ligase family. LigA subfamily.</text>
</comment>
<feature type="binding site" evidence="15">
    <location>
        <position position="126"/>
    </location>
    <ligand>
        <name>NAD(+)</name>
        <dbReference type="ChEBI" id="CHEBI:57540"/>
    </ligand>
</feature>
<dbReference type="InterPro" id="IPR001679">
    <property type="entry name" value="DNA_ligase"/>
</dbReference>
<comment type="cofactor">
    <cofactor evidence="15">
        <name>Mg(2+)</name>
        <dbReference type="ChEBI" id="CHEBI:18420"/>
    </cofactor>
    <cofactor evidence="15">
        <name>Mn(2+)</name>
        <dbReference type="ChEBI" id="CHEBI:29035"/>
    </cofactor>
</comment>
<dbReference type="Gene3D" id="1.10.287.610">
    <property type="entry name" value="Helix hairpin bin"/>
    <property type="match status" value="1"/>
</dbReference>
<dbReference type="InterPro" id="IPR004150">
    <property type="entry name" value="NAD_DNA_ligase_OB"/>
</dbReference>
<dbReference type="Pfam" id="PF00533">
    <property type="entry name" value="BRCT"/>
    <property type="match status" value="1"/>
</dbReference>
<dbReference type="InterPro" id="IPR036420">
    <property type="entry name" value="BRCT_dom_sf"/>
</dbReference>
<dbReference type="GO" id="GO:0046872">
    <property type="term" value="F:metal ion binding"/>
    <property type="evidence" value="ECO:0007669"/>
    <property type="project" value="UniProtKB-KW"/>
</dbReference>
<feature type="binding site" evidence="15">
    <location>
        <position position="421"/>
    </location>
    <ligand>
        <name>Zn(2+)</name>
        <dbReference type="ChEBI" id="CHEBI:29105"/>
    </ligand>
</feature>
<dbReference type="InterPro" id="IPR001357">
    <property type="entry name" value="BRCT_dom"/>
</dbReference>
<dbReference type="InterPro" id="IPR004149">
    <property type="entry name" value="Znf_DNAligase_C4"/>
</dbReference>
<feature type="compositionally biased region" description="Pro residues" evidence="17">
    <location>
        <begin position="733"/>
        <end position="743"/>
    </location>
</feature>
<feature type="binding site" evidence="15">
    <location>
        <position position="418"/>
    </location>
    <ligand>
        <name>Zn(2+)</name>
        <dbReference type="ChEBI" id="CHEBI:29105"/>
    </ligand>
</feature>
<dbReference type="FunFam" id="2.40.50.140:FF:000012">
    <property type="entry name" value="DNA ligase"/>
    <property type="match status" value="1"/>
</dbReference>
<evidence type="ECO:0000256" key="11">
    <source>
        <dbReference type="ARBA" id="ARBA00023204"/>
    </source>
</evidence>
<comment type="caution">
    <text evidence="15">Lacks conserved residue(s) required for the propagation of feature annotation.</text>
</comment>
<dbReference type="InterPro" id="IPR033136">
    <property type="entry name" value="DNA_ligase_CS"/>
</dbReference>
<evidence type="ECO:0000256" key="6">
    <source>
        <dbReference type="ARBA" id="ARBA00022723"/>
    </source>
</evidence>
<keyword evidence="10 15" id="KW-0520">NAD</keyword>
<dbReference type="GO" id="GO:0006281">
    <property type="term" value="P:DNA repair"/>
    <property type="evidence" value="ECO:0007669"/>
    <property type="project" value="UniProtKB-KW"/>
</dbReference>
<dbReference type="PROSITE" id="PS01055">
    <property type="entry name" value="DNA_LIGASE_N1"/>
    <property type="match status" value="1"/>
</dbReference>
<evidence type="ECO:0000313" key="20">
    <source>
        <dbReference type="Proteomes" id="UP000315037"/>
    </source>
</evidence>
<dbReference type="Gene3D" id="1.10.150.20">
    <property type="entry name" value="5' to 3' exonuclease, C-terminal subdomain"/>
    <property type="match status" value="2"/>
</dbReference>
<feature type="region of interest" description="Disordered" evidence="17">
    <location>
        <begin position="705"/>
        <end position="743"/>
    </location>
</feature>
<dbReference type="Pfam" id="PF12826">
    <property type="entry name" value="HHH_2"/>
    <property type="match status" value="1"/>
</dbReference>
<dbReference type="FunFam" id="1.10.150.20:FF:000007">
    <property type="entry name" value="DNA ligase"/>
    <property type="match status" value="1"/>
</dbReference>
<proteinExistence type="inferred from homology"/>
<dbReference type="CDD" id="cd00114">
    <property type="entry name" value="LIGANc"/>
    <property type="match status" value="1"/>
</dbReference>
<evidence type="ECO:0000256" key="5">
    <source>
        <dbReference type="ARBA" id="ARBA00022705"/>
    </source>
</evidence>
<dbReference type="InterPro" id="IPR012340">
    <property type="entry name" value="NA-bd_OB-fold"/>
</dbReference>
<evidence type="ECO:0000256" key="10">
    <source>
        <dbReference type="ARBA" id="ARBA00023027"/>
    </source>
</evidence>
<dbReference type="PANTHER" id="PTHR23389:SF9">
    <property type="entry name" value="DNA LIGASE"/>
    <property type="match status" value="1"/>
</dbReference>
<dbReference type="RefSeq" id="WP_165600247.1">
    <property type="nucleotide sequence ID" value="NZ_SORZ01000001.1"/>
</dbReference>
<dbReference type="Pfam" id="PF03120">
    <property type="entry name" value="OB_DNA_ligase"/>
    <property type="match status" value="1"/>
</dbReference>
<keyword evidence="9 15" id="KW-0460">Magnesium</keyword>
<dbReference type="CDD" id="cd17748">
    <property type="entry name" value="BRCT_DNA_ligase_like"/>
    <property type="match status" value="1"/>
</dbReference>
<dbReference type="Gene3D" id="3.40.50.10190">
    <property type="entry name" value="BRCT domain"/>
    <property type="match status" value="1"/>
</dbReference>
<feature type="active site" description="N6-AMP-lysine intermediate" evidence="15">
    <location>
        <position position="128"/>
    </location>
</feature>
<dbReference type="SUPFAM" id="SSF52113">
    <property type="entry name" value="BRCT domain"/>
    <property type="match status" value="1"/>
</dbReference>
<keyword evidence="20" id="KW-1185">Reference proteome</keyword>
<dbReference type="GO" id="GO:0006260">
    <property type="term" value="P:DNA replication"/>
    <property type="evidence" value="ECO:0007669"/>
    <property type="project" value="UniProtKB-KW"/>
</dbReference>
<keyword evidence="5 15" id="KW-0235">DNA replication</keyword>
<evidence type="ECO:0000256" key="2">
    <source>
        <dbReference type="ARBA" id="ARBA00012722"/>
    </source>
</evidence>
<feature type="compositionally biased region" description="Low complexity" evidence="17">
    <location>
        <begin position="718"/>
        <end position="732"/>
    </location>
</feature>
<reference evidence="19 20" key="1">
    <citation type="submission" date="2019-03" db="EMBL/GenBank/DDBJ databases">
        <title>The complete genome sequence of Neokomagataea sp. Jb2 NBRC113641.</title>
        <authorList>
            <person name="Chua K.-O."/>
            <person name="Chan K.-G."/>
            <person name="See-Too W.-S."/>
        </authorList>
    </citation>
    <scope>NUCLEOTIDE SEQUENCE [LARGE SCALE GENOMIC DNA]</scope>
    <source>
        <strain evidence="19 20">Jb2</strain>
    </source>
</reference>
<dbReference type="HAMAP" id="MF_01588">
    <property type="entry name" value="DNA_ligase_A"/>
    <property type="match status" value="1"/>
</dbReference>
<keyword evidence="8 15" id="KW-0862">Zinc</keyword>
<dbReference type="InterPro" id="IPR013839">
    <property type="entry name" value="DNAligase_adenylation"/>
</dbReference>